<organism evidence="1 2">
    <name type="scientific">Actinoplanes palleronii</name>
    <dbReference type="NCBI Taxonomy" id="113570"/>
    <lineage>
        <taxon>Bacteria</taxon>
        <taxon>Bacillati</taxon>
        <taxon>Actinomycetota</taxon>
        <taxon>Actinomycetes</taxon>
        <taxon>Micromonosporales</taxon>
        <taxon>Micromonosporaceae</taxon>
        <taxon>Actinoplanes</taxon>
    </lineage>
</organism>
<dbReference type="Proteomes" id="UP000624709">
    <property type="component" value="Unassembled WGS sequence"/>
</dbReference>
<dbReference type="EMBL" id="BOMS01000069">
    <property type="protein sequence ID" value="GIE68565.1"/>
    <property type="molecule type" value="Genomic_DNA"/>
</dbReference>
<keyword evidence="2" id="KW-1185">Reference proteome</keyword>
<protein>
    <submittedName>
        <fullName evidence="1">Uncharacterized protein</fullName>
    </submittedName>
</protein>
<evidence type="ECO:0000313" key="1">
    <source>
        <dbReference type="EMBL" id="GIE68565.1"/>
    </source>
</evidence>
<comment type="caution">
    <text evidence="1">The sequence shown here is derived from an EMBL/GenBank/DDBJ whole genome shotgun (WGS) entry which is preliminary data.</text>
</comment>
<dbReference type="RefSeq" id="WP_203826878.1">
    <property type="nucleotide sequence ID" value="NZ_BAAATY010000001.1"/>
</dbReference>
<gene>
    <name evidence="1" type="ORF">Apa02nite_046730</name>
</gene>
<proteinExistence type="predicted"/>
<evidence type="ECO:0000313" key="2">
    <source>
        <dbReference type="Proteomes" id="UP000624709"/>
    </source>
</evidence>
<name>A0ABQ4BDA2_9ACTN</name>
<accession>A0ABQ4BDA2</accession>
<sequence>MRLQALLAQHSVLAADLMRSRIRGDADFVQAANSALGRNTEAMTALMRELFGAAMVRRFGPMWSEHVVELVAYASAVAAQDEPARDHAREELSEYEEELSGFFAGASHGRLTTAAAHHALDRHVRHLTGQADAYAAGDYVTADRMSREGYEHMYDVGRTLADALLAPRDRAALREPVWRLRSRLGELLAEHVVLVEDVTRAAVTNTPDFAAAGQMINANTRDLTAAMDTLFGGPAARRFQQVWGYHVEQLVGYAAATAGGDQAGREQATGHLGDYEQRMGALLSDITGKRMTAAELSAAFRTHDEMLLRHADAYAARDYATAHQVALATYEHGFAMARDLADAFGATVAARLPVGGAQTGYGGLARPGG</sequence>
<reference evidence="1 2" key="1">
    <citation type="submission" date="2021-01" db="EMBL/GenBank/DDBJ databases">
        <title>Whole genome shotgun sequence of Actinoplanes palleronii NBRC 14916.</title>
        <authorList>
            <person name="Komaki H."/>
            <person name="Tamura T."/>
        </authorList>
    </citation>
    <scope>NUCLEOTIDE SEQUENCE [LARGE SCALE GENOMIC DNA]</scope>
    <source>
        <strain evidence="1 2">NBRC 14916</strain>
    </source>
</reference>